<feature type="compositionally biased region" description="Polar residues" evidence="1">
    <location>
        <begin position="46"/>
        <end position="83"/>
    </location>
</feature>
<dbReference type="EMBL" id="RHLQ01000003">
    <property type="protein sequence ID" value="RND01166.1"/>
    <property type="molecule type" value="Genomic_DNA"/>
</dbReference>
<reference evidence="3 4" key="1">
    <citation type="journal article" date="2014" name="Int. J. Syst. Evol. Microbiol.">
        <title>Lysinibacillus halotolerans sp. nov., isolated from saline-alkaline soil.</title>
        <authorList>
            <person name="Kong D."/>
            <person name="Wang Y."/>
            <person name="Zhao B."/>
            <person name="Li Y."/>
            <person name="Song J."/>
            <person name="Zhai Y."/>
            <person name="Zhang C."/>
            <person name="Wang H."/>
            <person name="Chen X."/>
            <person name="Zhao B."/>
            <person name="Ruan Z."/>
        </authorList>
    </citation>
    <scope>NUCLEOTIDE SEQUENCE [LARGE SCALE GENOMIC DNA]</scope>
    <source>
        <strain evidence="3 4">MCCC 1A12703</strain>
    </source>
</reference>
<feature type="domain" description="DUF6531" evidence="2">
    <location>
        <begin position="99"/>
        <end position="168"/>
    </location>
</feature>
<protein>
    <recommendedName>
        <fullName evidence="2">DUF6531 domain-containing protein</fullName>
    </recommendedName>
</protein>
<dbReference type="RefSeq" id="WP_122970734.1">
    <property type="nucleotide sequence ID" value="NZ_RHLQ01000003.1"/>
</dbReference>
<accession>A0A3M8HFA8</accession>
<name>A0A3M8HFA8_9BACI</name>
<feature type="region of interest" description="Disordered" evidence="1">
    <location>
        <begin position="46"/>
        <end position="99"/>
    </location>
</feature>
<dbReference type="InterPro" id="IPR045351">
    <property type="entry name" value="DUF6531"/>
</dbReference>
<evidence type="ECO:0000313" key="3">
    <source>
        <dbReference type="EMBL" id="RND01166.1"/>
    </source>
</evidence>
<dbReference type="AlphaFoldDB" id="A0A3M8HFA8"/>
<evidence type="ECO:0000313" key="4">
    <source>
        <dbReference type="Proteomes" id="UP000279909"/>
    </source>
</evidence>
<dbReference type="OrthoDB" id="1432909at2"/>
<dbReference type="Pfam" id="PF20148">
    <property type="entry name" value="DUF6531"/>
    <property type="match status" value="1"/>
</dbReference>
<keyword evidence="4" id="KW-1185">Reference proteome</keyword>
<comment type="caution">
    <text evidence="3">The sequence shown here is derived from an EMBL/GenBank/DDBJ whole genome shotgun (WGS) entry which is preliminary data.</text>
</comment>
<feature type="compositionally biased region" description="Basic and acidic residues" evidence="1">
    <location>
        <begin position="1"/>
        <end position="12"/>
    </location>
</feature>
<evidence type="ECO:0000256" key="1">
    <source>
        <dbReference type="SAM" id="MobiDB-lite"/>
    </source>
</evidence>
<proteinExistence type="predicted"/>
<evidence type="ECO:0000259" key="2">
    <source>
        <dbReference type="Pfam" id="PF20148"/>
    </source>
</evidence>
<sequence length="233" mass="26168">MFPTKEKNDSRNSNELFTNPNSLLDLVSEQNTTNDTMANTLTSATSNQTIGNNSEANSVTQGLPNLVSGNLTENSNLNPSQPRAISEEPISAETKEEPPVNVENGYLELEEVDINVPQVTLSLNLTRNYSSNDSELGYFGKGWNIQSDSRLQMYTEFSIGESRLDGSTQSYEFIKDDPEAYITEYDNDKMTNYELDKGHYETTENGDTLTSNTCSKQRSIYVRCSRQSIKYEK</sequence>
<dbReference type="Proteomes" id="UP000279909">
    <property type="component" value="Unassembled WGS sequence"/>
</dbReference>
<organism evidence="3 4">
    <name type="scientific">Lysinibacillus halotolerans</name>
    <dbReference type="NCBI Taxonomy" id="1368476"/>
    <lineage>
        <taxon>Bacteria</taxon>
        <taxon>Bacillati</taxon>
        <taxon>Bacillota</taxon>
        <taxon>Bacilli</taxon>
        <taxon>Bacillales</taxon>
        <taxon>Bacillaceae</taxon>
        <taxon>Lysinibacillus</taxon>
    </lineage>
</organism>
<gene>
    <name evidence="3" type="ORF">EC501_02640</name>
</gene>
<feature type="region of interest" description="Disordered" evidence="1">
    <location>
        <begin position="1"/>
        <end position="21"/>
    </location>
</feature>